<evidence type="ECO:0000256" key="3">
    <source>
        <dbReference type="SAM" id="Coils"/>
    </source>
</evidence>
<evidence type="ECO:0000256" key="2">
    <source>
        <dbReference type="ARBA" id="ARBA00023054"/>
    </source>
</evidence>
<dbReference type="InterPro" id="IPR050465">
    <property type="entry name" value="UPF0194_transport"/>
</dbReference>
<feature type="coiled-coil region" evidence="3">
    <location>
        <begin position="165"/>
        <end position="196"/>
    </location>
</feature>
<evidence type="ECO:0000256" key="5">
    <source>
        <dbReference type="SAM" id="SignalP"/>
    </source>
</evidence>
<feature type="signal peptide" evidence="5">
    <location>
        <begin position="1"/>
        <end position="32"/>
    </location>
</feature>
<accession>A0A9D1EGR4</accession>
<dbReference type="Gene3D" id="2.40.30.170">
    <property type="match status" value="1"/>
</dbReference>
<dbReference type="EMBL" id="DVHN01000159">
    <property type="protein sequence ID" value="HIR89633.1"/>
    <property type="molecule type" value="Genomic_DNA"/>
</dbReference>
<feature type="compositionally biased region" description="Polar residues" evidence="4">
    <location>
        <begin position="35"/>
        <end position="51"/>
    </location>
</feature>
<dbReference type="Proteomes" id="UP000824201">
    <property type="component" value="Unassembled WGS sequence"/>
</dbReference>
<reference evidence="6" key="1">
    <citation type="submission" date="2020-10" db="EMBL/GenBank/DDBJ databases">
        <authorList>
            <person name="Gilroy R."/>
        </authorList>
    </citation>
    <scope>NUCLEOTIDE SEQUENCE</scope>
    <source>
        <strain evidence="6">ChiW13-3771</strain>
    </source>
</reference>
<evidence type="ECO:0000313" key="7">
    <source>
        <dbReference type="Proteomes" id="UP000824201"/>
    </source>
</evidence>
<protein>
    <submittedName>
        <fullName evidence="6">HlyD family efflux transporter periplasmic adaptor subunit</fullName>
    </submittedName>
</protein>
<evidence type="ECO:0000313" key="6">
    <source>
        <dbReference type="EMBL" id="HIR89633.1"/>
    </source>
</evidence>
<dbReference type="AlphaFoldDB" id="A0A9D1EGR4"/>
<organism evidence="6 7">
    <name type="scientific">Candidatus Fimimorpha faecalis</name>
    <dbReference type="NCBI Taxonomy" id="2840824"/>
    <lineage>
        <taxon>Bacteria</taxon>
        <taxon>Bacillati</taxon>
        <taxon>Bacillota</taxon>
        <taxon>Clostridia</taxon>
        <taxon>Eubacteriales</taxon>
        <taxon>Candidatus Fimimorpha</taxon>
    </lineage>
</organism>
<sequence length="575" mass="65119">MRKIQRNRILAIGAILMAATINNLNLSSIVYAQQESSSTENDNTEVQNSTENKSEATDESSAQESRESSTPEETSEQINQEGSNVQVDSFQSQEASTISYEIQLEGETKLERKQLEFPLDGWENVKLEIEEVYVKKGNILKEGDPILKISSESMQKLLEYCDNQIDAAQADAEEKEVNYELQKRNAEYEKEQAKQNGELAASVRDTQLQSLQTTTTDLATQIEQITLQIEDYKKALENNTYYEEYGIMDMAETVEDSKRLMENAQKMLSEAQAGSQNIDSATLELLQSMVAQTENSYRLMQKQYEKLLFDYGRKVSEAQTERNKLQDTLRSLQEEYNEKQEDDESLSVEVNKEYDRAILLADQAEERYNIAIEVLDEERNEAKENVQKWEKARDELYEMEDGIIYAEQDMIVSSFPYHNGDEIKKEKSLLSYDDTASVLVDVNVPQAEIINWNIGDTVKVRVKGYDQLFSGTVSSMNLKQAVQKDADKVEYTATIRIEQQEQQLRGGLDATVLCGTIITILDQETEEALQSSNSNEDASQSNTEHSSEAISSVEVLQDSTESSTELSTESLGGTQ</sequence>
<gene>
    <name evidence="6" type="ORF">IAC96_11865</name>
</gene>
<feature type="chain" id="PRO_5038626954" evidence="5">
    <location>
        <begin position="33"/>
        <end position="575"/>
    </location>
</feature>
<reference evidence="6" key="2">
    <citation type="journal article" date="2021" name="PeerJ">
        <title>Extensive microbial diversity within the chicken gut microbiome revealed by metagenomics and culture.</title>
        <authorList>
            <person name="Gilroy R."/>
            <person name="Ravi A."/>
            <person name="Getino M."/>
            <person name="Pursley I."/>
            <person name="Horton D.L."/>
            <person name="Alikhan N.F."/>
            <person name="Baker D."/>
            <person name="Gharbi K."/>
            <person name="Hall N."/>
            <person name="Watson M."/>
            <person name="Adriaenssens E.M."/>
            <person name="Foster-Nyarko E."/>
            <person name="Jarju S."/>
            <person name="Secka A."/>
            <person name="Antonio M."/>
            <person name="Oren A."/>
            <person name="Chaudhuri R.R."/>
            <person name="La Ragione R."/>
            <person name="Hildebrand F."/>
            <person name="Pallen M.J."/>
        </authorList>
    </citation>
    <scope>NUCLEOTIDE SEQUENCE</scope>
    <source>
        <strain evidence="6">ChiW13-3771</strain>
    </source>
</reference>
<feature type="compositionally biased region" description="Polar residues" evidence="4">
    <location>
        <begin position="528"/>
        <end position="550"/>
    </location>
</feature>
<keyword evidence="2 3" id="KW-0175">Coiled coil</keyword>
<comment type="caution">
    <text evidence="6">The sequence shown here is derived from an EMBL/GenBank/DDBJ whole genome shotgun (WGS) entry which is preliminary data.</text>
</comment>
<evidence type="ECO:0000256" key="1">
    <source>
        <dbReference type="ARBA" id="ARBA00004196"/>
    </source>
</evidence>
<feature type="compositionally biased region" description="Polar residues" evidence="4">
    <location>
        <begin position="77"/>
        <end position="90"/>
    </location>
</feature>
<comment type="subcellular location">
    <subcellularLocation>
        <location evidence="1">Cell envelope</location>
    </subcellularLocation>
</comment>
<feature type="compositionally biased region" description="Low complexity" evidence="4">
    <location>
        <begin position="559"/>
        <end position="575"/>
    </location>
</feature>
<feature type="coiled-coil region" evidence="3">
    <location>
        <begin position="254"/>
        <end position="399"/>
    </location>
</feature>
<feature type="region of interest" description="Disordered" evidence="4">
    <location>
        <begin position="528"/>
        <end position="575"/>
    </location>
</feature>
<evidence type="ECO:0000256" key="4">
    <source>
        <dbReference type="SAM" id="MobiDB-lite"/>
    </source>
</evidence>
<dbReference type="GO" id="GO:0030313">
    <property type="term" value="C:cell envelope"/>
    <property type="evidence" value="ECO:0007669"/>
    <property type="project" value="UniProtKB-SubCell"/>
</dbReference>
<feature type="region of interest" description="Disordered" evidence="4">
    <location>
        <begin position="35"/>
        <end position="90"/>
    </location>
</feature>
<dbReference type="PANTHER" id="PTHR32347:SF23">
    <property type="entry name" value="BLL5650 PROTEIN"/>
    <property type="match status" value="1"/>
</dbReference>
<name>A0A9D1EGR4_9FIRM</name>
<dbReference type="PANTHER" id="PTHR32347">
    <property type="entry name" value="EFFLUX SYSTEM COMPONENT YKNX-RELATED"/>
    <property type="match status" value="1"/>
</dbReference>
<keyword evidence="5" id="KW-0732">Signal</keyword>
<proteinExistence type="predicted"/>